<feature type="region of interest" description="Disordered" evidence="2">
    <location>
        <begin position="21"/>
        <end position="43"/>
    </location>
</feature>
<dbReference type="RefSeq" id="WP_218114915.1">
    <property type="nucleotide sequence ID" value="NZ_CAJVAP010000012.1"/>
</dbReference>
<dbReference type="PIRSF" id="PIRSF016578">
    <property type="entry name" value="HsaA"/>
    <property type="match status" value="1"/>
</dbReference>
<evidence type="ECO:0000256" key="2">
    <source>
        <dbReference type="SAM" id="MobiDB-lite"/>
    </source>
</evidence>
<keyword evidence="5" id="KW-1185">Reference proteome</keyword>
<proteinExistence type="predicted"/>
<dbReference type="EC" id="1.14.14.12" evidence="4"/>
<feature type="compositionally biased region" description="Low complexity" evidence="2">
    <location>
        <begin position="28"/>
        <end position="38"/>
    </location>
</feature>
<dbReference type="Proteomes" id="UP000693892">
    <property type="component" value="Unassembled WGS sequence"/>
</dbReference>
<sequence length="444" mass="48712">MSRGEFLKSSTRRETAILFPPADTSDFGLSGPSSLGPSTEADPELRERIDGLLRSAREIRPTLRANQARTEAEATYSPEVHEFFAERGIYRALRPRRFGGEEIGIPGYFRLISEIARGCPSTAWCVSLGAGHNLQIGSYWPERAQREIFGVGDYFLAPGSSSGGSDVRVTPVDGGYRISGFWRYCSGAPYSTHFHPTAVLPETGESAWLVVPRDDYEIIGDWGQVLGMRGSGSNSIRIADAFVPEHMVVPCNWMRDWEGPTVGSELHGNTVYAGTFGAFAEGEVAAVCIGLGYAALDEYERVIFGSKAPYAADGSKRIEHEDWRRTYGIAQAQIDAAAGSVQHAARLYEIYAEESATGVQPFTAERTSRLSYTHFVAQQLVWDAVQSLVKTAGTTQLAGEARLQRYLRDIITANTRTDSLEYGAESLLRARYSVPQEEVVPSIP</sequence>
<reference evidence="4" key="1">
    <citation type="submission" date="2021-06" db="EMBL/GenBank/DDBJ databases">
        <authorList>
            <person name="Criscuolo A."/>
        </authorList>
    </citation>
    <scope>NUCLEOTIDE SEQUENCE</scope>
    <source>
        <strain evidence="4">CIP111803</strain>
    </source>
</reference>
<gene>
    <name evidence="4" type="primary">hsaA_2</name>
    <name evidence="4" type="ORF">LEUCIP111803_01296</name>
</gene>
<dbReference type="InterPro" id="IPR013107">
    <property type="entry name" value="Acyl-CoA_DH_C"/>
</dbReference>
<organism evidence="4 5">
    <name type="scientific">Leucobacter soli</name>
    <dbReference type="NCBI Taxonomy" id="2812850"/>
    <lineage>
        <taxon>Bacteria</taxon>
        <taxon>Bacillati</taxon>
        <taxon>Actinomycetota</taxon>
        <taxon>Actinomycetes</taxon>
        <taxon>Micrococcales</taxon>
        <taxon>Microbacteriaceae</taxon>
        <taxon>Leucobacter</taxon>
    </lineage>
</organism>
<accession>A0A916JXJ0</accession>
<dbReference type="Pfam" id="PF08028">
    <property type="entry name" value="Acyl-CoA_dh_2"/>
    <property type="match status" value="1"/>
</dbReference>
<evidence type="ECO:0000313" key="5">
    <source>
        <dbReference type="Proteomes" id="UP000693892"/>
    </source>
</evidence>
<keyword evidence="4" id="KW-0503">Monooxygenase</keyword>
<comment type="caution">
    <text evidence="4">The sequence shown here is derived from an EMBL/GenBank/DDBJ whole genome shotgun (WGS) entry which is preliminary data.</text>
</comment>
<dbReference type="GO" id="GO:0036383">
    <property type="term" value="F:3-hydroxy-9,10-secoandrosta-1,3,5(10)-triene-9,17-dione monooxygenase activity"/>
    <property type="evidence" value="ECO:0007669"/>
    <property type="project" value="UniProtKB-EC"/>
</dbReference>
<evidence type="ECO:0000259" key="3">
    <source>
        <dbReference type="Pfam" id="PF08028"/>
    </source>
</evidence>
<protein>
    <submittedName>
        <fullName evidence="4">Flavin-dependent monooxygenase, oxygenase subunit HsaA</fullName>
        <ecNumber evidence="4">1.14.14.12</ecNumber>
    </submittedName>
</protein>
<dbReference type="EMBL" id="CAJVAP010000012">
    <property type="protein sequence ID" value="CAG7610312.1"/>
    <property type="molecule type" value="Genomic_DNA"/>
</dbReference>
<dbReference type="AlphaFoldDB" id="A0A916JXJ0"/>
<feature type="domain" description="Acyl-CoA dehydrogenase C-terminal" evidence="3">
    <location>
        <begin position="285"/>
        <end position="414"/>
    </location>
</feature>
<evidence type="ECO:0000313" key="4">
    <source>
        <dbReference type="EMBL" id="CAG7610312.1"/>
    </source>
</evidence>
<evidence type="ECO:0000256" key="1">
    <source>
        <dbReference type="ARBA" id="ARBA00023002"/>
    </source>
</evidence>
<name>A0A916JXJ0_9MICO</name>
<keyword evidence="1 4" id="KW-0560">Oxidoreductase</keyword>